<evidence type="ECO:0000256" key="2">
    <source>
        <dbReference type="ARBA" id="ARBA00022741"/>
    </source>
</evidence>
<comment type="caution">
    <text evidence="10">The sequence shown here is derived from an EMBL/GenBank/DDBJ whole genome shotgun (WGS) entry which is preliminary data.</text>
</comment>
<dbReference type="GO" id="GO:0008270">
    <property type="term" value="F:zinc ion binding"/>
    <property type="evidence" value="ECO:0007669"/>
    <property type="project" value="UniProtKB-KW"/>
</dbReference>
<dbReference type="InterPro" id="IPR018957">
    <property type="entry name" value="Znf_C3HC4_RING-type"/>
</dbReference>
<evidence type="ECO:0000256" key="5">
    <source>
        <dbReference type="ARBA" id="ARBA00022806"/>
    </source>
</evidence>
<protein>
    <submittedName>
        <fullName evidence="10">Swi-like protein</fullName>
    </submittedName>
</protein>
<dbReference type="Pfam" id="PF00097">
    <property type="entry name" value="zf-C3HC4"/>
    <property type="match status" value="1"/>
</dbReference>
<dbReference type="GO" id="GO:0005524">
    <property type="term" value="F:ATP binding"/>
    <property type="evidence" value="ECO:0007669"/>
    <property type="project" value="UniProtKB-KW"/>
</dbReference>
<evidence type="ECO:0000256" key="4">
    <source>
        <dbReference type="ARBA" id="ARBA00022801"/>
    </source>
</evidence>
<dbReference type="PROSITE" id="PS50089">
    <property type="entry name" value="ZF_RING_2"/>
    <property type="match status" value="1"/>
</dbReference>
<evidence type="ECO:0000256" key="3">
    <source>
        <dbReference type="ARBA" id="ARBA00022771"/>
    </source>
</evidence>
<dbReference type="GO" id="GO:0005634">
    <property type="term" value="C:nucleus"/>
    <property type="evidence" value="ECO:0007669"/>
    <property type="project" value="TreeGrafter"/>
</dbReference>
<dbReference type="InterPro" id="IPR017907">
    <property type="entry name" value="Znf_RING_CS"/>
</dbReference>
<dbReference type="Gene3D" id="3.40.50.300">
    <property type="entry name" value="P-loop containing nucleotide triphosphate hydrolases"/>
    <property type="match status" value="1"/>
</dbReference>
<dbReference type="GO" id="GO:0006281">
    <property type="term" value="P:DNA repair"/>
    <property type="evidence" value="ECO:0007669"/>
    <property type="project" value="TreeGrafter"/>
</dbReference>
<dbReference type="InterPro" id="IPR050628">
    <property type="entry name" value="SNF2_RAD54_helicase_TF"/>
</dbReference>
<gene>
    <name evidence="10" type="ORF">Ctob_003996</name>
</gene>
<dbReference type="SUPFAM" id="SSF57850">
    <property type="entry name" value="RING/U-box"/>
    <property type="match status" value="1"/>
</dbReference>
<evidence type="ECO:0000256" key="7">
    <source>
        <dbReference type="ARBA" id="ARBA00022840"/>
    </source>
</evidence>
<feature type="domain" description="RING-type" evidence="9">
    <location>
        <begin position="58"/>
        <end position="99"/>
    </location>
</feature>
<dbReference type="SMART" id="SM00184">
    <property type="entry name" value="RING"/>
    <property type="match status" value="1"/>
</dbReference>
<keyword evidence="3 8" id="KW-0863">Zinc-finger</keyword>
<dbReference type="AlphaFoldDB" id="A0A0M0J6M3"/>
<evidence type="ECO:0000256" key="6">
    <source>
        <dbReference type="ARBA" id="ARBA00022833"/>
    </source>
</evidence>
<name>A0A0M0J6M3_9EUKA</name>
<dbReference type="EMBL" id="JWZX01003294">
    <property type="protein sequence ID" value="KOO22264.1"/>
    <property type="molecule type" value="Genomic_DNA"/>
</dbReference>
<dbReference type="GO" id="GO:0008094">
    <property type="term" value="F:ATP-dependent activity, acting on DNA"/>
    <property type="evidence" value="ECO:0007669"/>
    <property type="project" value="TreeGrafter"/>
</dbReference>
<dbReference type="InterPro" id="IPR013083">
    <property type="entry name" value="Znf_RING/FYVE/PHD"/>
</dbReference>
<dbReference type="OrthoDB" id="448448at2759"/>
<organism evidence="10 11">
    <name type="scientific">Chrysochromulina tobinii</name>
    <dbReference type="NCBI Taxonomy" id="1460289"/>
    <lineage>
        <taxon>Eukaryota</taxon>
        <taxon>Haptista</taxon>
        <taxon>Haptophyta</taxon>
        <taxon>Prymnesiophyceae</taxon>
        <taxon>Prymnesiales</taxon>
        <taxon>Chrysochromulinaceae</taxon>
        <taxon>Chrysochromulina</taxon>
    </lineage>
</organism>
<keyword evidence="4" id="KW-0378">Hydrolase</keyword>
<reference evidence="11" key="1">
    <citation type="journal article" date="2015" name="PLoS Genet.">
        <title>Genome Sequence and Transcriptome Analyses of Chrysochromulina tobin: Metabolic Tools for Enhanced Algal Fitness in the Prominent Order Prymnesiales (Haptophyceae).</title>
        <authorList>
            <person name="Hovde B.T."/>
            <person name="Deodato C.R."/>
            <person name="Hunsperger H.M."/>
            <person name="Ryken S.A."/>
            <person name="Yost W."/>
            <person name="Jha R.K."/>
            <person name="Patterson J."/>
            <person name="Monnat R.J. Jr."/>
            <person name="Barlow S.B."/>
            <person name="Starkenburg S.R."/>
            <person name="Cattolico R.A."/>
        </authorList>
    </citation>
    <scope>NUCLEOTIDE SEQUENCE</scope>
    <source>
        <strain evidence="11">CCMP291</strain>
    </source>
</reference>
<evidence type="ECO:0000256" key="8">
    <source>
        <dbReference type="PROSITE-ProRule" id="PRU00175"/>
    </source>
</evidence>
<dbReference type="InterPro" id="IPR001841">
    <property type="entry name" value="Znf_RING"/>
</dbReference>
<dbReference type="InterPro" id="IPR027417">
    <property type="entry name" value="P-loop_NTPase"/>
</dbReference>
<keyword evidence="2" id="KW-0547">Nucleotide-binding</keyword>
<dbReference type="PROSITE" id="PS00518">
    <property type="entry name" value="ZF_RING_1"/>
    <property type="match status" value="1"/>
</dbReference>
<dbReference type="Proteomes" id="UP000037460">
    <property type="component" value="Unassembled WGS sequence"/>
</dbReference>
<dbReference type="GO" id="GO:0016787">
    <property type="term" value="F:hydrolase activity"/>
    <property type="evidence" value="ECO:0007669"/>
    <property type="project" value="UniProtKB-KW"/>
</dbReference>
<keyword evidence="5" id="KW-0347">Helicase</keyword>
<sequence length="192" mass="21105">MLPPRQTVIEKLLFTAEELDFYEALRTQSKVRFDAFVAEGKVLNNYASVLAMLLQSCCVICLDAPEDAVITNCAHVFCRECISGCLANAMGAAPCPVCRETVHRADLLTLPRKSRFAVDLDKAWRPSTKLTALMADLTETLSTALGPPVVAVPSTSVVPSVRKAVIISQWTAMLDLVQRPLEHEGIEYAQQR</sequence>
<dbReference type="Gene3D" id="3.30.40.10">
    <property type="entry name" value="Zinc/RING finger domain, C3HC4 (zinc finger)"/>
    <property type="match status" value="1"/>
</dbReference>
<dbReference type="SUPFAM" id="SSF52540">
    <property type="entry name" value="P-loop containing nucleoside triphosphate hydrolases"/>
    <property type="match status" value="1"/>
</dbReference>
<keyword evidence="7" id="KW-0067">ATP-binding</keyword>
<keyword evidence="1" id="KW-0479">Metal-binding</keyword>
<dbReference type="GO" id="GO:0004386">
    <property type="term" value="F:helicase activity"/>
    <property type="evidence" value="ECO:0007669"/>
    <property type="project" value="UniProtKB-KW"/>
</dbReference>
<evidence type="ECO:0000256" key="1">
    <source>
        <dbReference type="ARBA" id="ARBA00022723"/>
    </source>
</evidence>
<evidence type="ECO:0000313" key="11">
    <source>
        <dbReference type="Proteomes" id="UP000037460"/>
    </source>
</evidence>
<dbReference type="PANTHER" id="PTHR45626">
    <property type="entry name" value="TRANSCRIPTION TERMINATION FACTOR 2-RELATED"/>
    <property type="match status" value="1"/>
</dbReference>
<keyword evidence="6" id="KW-0862">Zinc</keyword>
<accession>A0A0M0J6M3</accession>
<keyword evidence="11" id="KW-1185">Reference proteome</keyword>
<proteinExistence type="predicted"/>
<evidence type="ECO:0000259" key="9">
    <source>
        <dbReference type="PROSITE" id="PS50089"/>
    </source>
</evidence>
<evidence type="ECO:0000313" key="10">
    <source>
        <dbReference type="EMBL" id="KOO22264.1"/>
    </source>
</evidence>